<dbReference type="InterPro" id="IPR005666">
    <property type="entry name" value="Sulph_transpt1"/>
</dbReference>
<evidence type="ECO:0000256" key="1">
    <source>
        <dbReference type="ARBA" id="ARBA00022448"/>
    </source>
</evidence>
<keyword evidence="3 7" id="KW-0067">ATP-binding</keyword>
<keyword evidence="4" id="KW-1278">Translocase</keyword>
<dbReference type="PANTHER" id="PTHR42781">
    <property type="entry name" value="SPERMIDINE/PUTRESCINE IMPORT ATP-BINDING PROTEIN POTA"/>
    <property type="match status" value="1"/>
</dbReference>
<dbReference type="InterPro" id="IPR003593">
    <property type="entry name" value="AAA+_ATPase"/>
</dbReference>
<evidence type="ECO:0000313" key="7">
    <source>
        <dbReference type="EMBL" id="CDK98478.1"/>
    </source>
</evidence>
<dbReference type="GO" id="GO:0016887">
    <property type="term" value="F:ATP hydrolysis activity"/>
    <property type="evidence" value="ECO:0007669"/>
    <property type="project" value="InterPro"/>
</dbReference>
<dbReference type="PROSITE" id="PS00211">
    <property type="entry name" value="ABC_TRANSPORTER_1"/>
    <property type="match status" value="1"/>
</dbReference>
<evidence type="ECO:0000256" key="4">
    <source>
        <dbReference type="ARBA" id="ARBA00022967"/>
    </source>
</evidence>
<dbReference type="InterPro" id="IPR003439">
    <property type="entry name" value="ABC_transporter-like_ATP-bd"/>
</dbReference>
<feature type="domain" description="ABC transporter" evidence="6">
    <location>
        <begin position="19"/>
        <end position="253"/>
    </location>
</feature>
<dbReference type="PROSITE" id="PS50893">
    <property type="entry name" value="ABC_TRANSPORTER_2"/>
    <property type="match status" value="1"/>
</dbReference>
<dbReference type="STRING" id="1430440.MGMSRv2__1263"/>
<dbReference type="InterPro" id="IPR008995">
    <property type="entry name" value="Mo/tungstate-bd_C_term_dom"/>
</dbReference>
<dbReference type="PANTHER" id="PTHR42781:SF4">
    <property type="entry name" value="SPERMIDINE_PUTRESCINE IMPORT ATP-BINDING PROTEIN POTA"/>
    <property type="match status" value="1"/>
</dbReference>
<dbReference type="FunFam" id="3.40.50.300:FF:000227">
    <property type="entry name" value="Sulfate/thiosulfate import ATP-binding protein CysA"/>
    <property type="match status" value="1"/>
</dbReference>
<gene>
    <name evidence="7" type="primary">fbpC</name>
    <name evidence="7" type="ordered locus">MGMSRv2__1263</name>
</gene>
<accession>V6F1V9</accession>
<dbReference type="CDD" id="cd03296">
    <property type="entry name" value="ABC_CysA_sulfate_importer"/>
    <property type="match status" value="1"/>
</dbReference>
<evidence type="ECO:0000256" key="3">
    <source>
        <dbReference type="ARBA" id="ARBA00022840"/>
    </source>
</evidence>
<dbReference type="GO" id="GO:0005524">
    <property type="term" value="F:ATP binding"/>
    <property type="evidence" value="ECO:0007669"/>
    <property type="project" value="UniProtKB-KW"/>
</dbReference>
<name>V6F1V9_MAGGM</name>
<dbReference type="Gene3D" id="3.40.50.300">
    <property type="entry name" value="P-loop containing nucleotide triphosphate hydrolases"/>
    <property type="match status" value="1"/>
</dbReference>
<dbReference type="Pfam" id="PF00005">
    <property type="entry name" value="ABC_tran"/>
    <property type="match status" value="1"/>
</dbReference>
<dbReference type="Pfam" id="PF17850">
    <property type="entry name" value="CysA_C_terminal"/>
    <property type="match status" value="1"/>
</dbReference>
<keyword evidence="2" id="KW-0547">Nucleotide-binding</keyword>
<evidence type="ECO:0000256" key="2">
    <source>
        <dbReference type="ARBA" id="ARBA00022741"/>
    </source>
</evidence>
<dbReference type="GO" id="GO:0015419">
    <property type="term" value="F:ABC-type sulfate transporter activity"/>
    <property type="evidence" value="ECO:0007669"/>
    <property type="project" value="InterPro"/>
</dbReference>
<dbReference type="NCBIfam" id="TIGR00968">
    <property type="entry name" value="3a0106s01"/>
    <property type="match status" value="1"/>
</dbReference>
<dbReference type="Proteomes" id="UP000018922">
    <property type="component" value="Chromosome I"/>
</dbReference>
<reference evidence="7 8" key="1">
    <citation type="journal article" date="2014" name="Genome Announc.">
        <title>Complete genome sequence of Magnetospirillum gryphiswaldense MSR-1.</title>
        <authorList>
            <person name="Wang X."/>
            <person name="Wang Q."/>
            <person name="Zhang W."/>
            <person name="Wang Y."/>
            <person name="Li L."/>
            <person name="Wen T."/>
            <person name="Zhang T."/>
            <person name="Zhang Y."/>
            <person name="Xu J."/>
            <person name="Hu J."/>
            <person name="Li S."/>
            <person name="Liu L."/>
            <person name="Liu J."/>
            <person name="Jiang W."/>
            <person name="Tian J."/>
            <person name="Li Y."/>
            <person name="Schuler D."/>
            <person name="Wang L."/>
            <person name="Li J."/>
        </authorList>
    </citation>
    <scope>NUCLEOTIDE SEQUENCE [LARGE SCALE GENOMIC DNA]</scope>
    <source>
        <strain evidence="8">DSM 6361 / JCM 21280 / NBRC 15271 / MSR-1</strain>
    </source>
</reference>
<dbReference type="AlphaFoldDB" id="V6F1V9"/>
<keyword evidence="1" id="KW-0813">Transport</keyword>
<dbReference type="InterPro" id="IPR017871">
    <property type="entry name" value="ABC_transporter-like_CS"/>
</dbReference>
<keyword evidence="5" id="KW-0764">Sulfate transport</keyword>
<dbReference type="InterPro" id="IPR050093">
    <property type="entry name" value="ABC_SmlMolc_Importer"/>
</dbReference>
<evidence type="ECO:0000256" key="5">
    <source>
        <dbReference type="ARBA" id="ARBA00023032"/>
    </source>
</evidence>
<protein>
    <submittedName>
        <fullName evidence="7">Ferric transporter subunit, ATP-binding component of ABC transporter, CP4-6 prophage</fullName>
    </submittedName>
</protein>
<keyword evidence="8" id="KW-1185">Reference proteome</keyword>
<dbReference type="SUPFAM" id="SSF50331">
    <property type="entry name" value="MOP-like"/>
    <property type="match status" value="1"/>
</dbReference>
<dbReference type="eggNOG" id="COG1118">
    <property type="taxonomic scope" value="Bacteria"/>
</dbReference>
<proteinExistence type="predicted"/>
<dbReference type="EMBL" id="HG794546">
    <property type="protein sequence ID" value="CDK98478.1"/>
    <property type="molecule type" value="Genomic_DNA"/>
</dbReference>
<dbReference type="KEGG" id="mgy:MGMSRv2__1263"/>
<dbReference type="HOGENOM" id="CLU_000604_1_1_5"/>
<sequence>MNGGTATNLPPRESIDAMIEVNHLSKRFGSFNALDDISLRITPGKLVALLGPSGSGKTTLLRILAGLDHADGGAVHLNGLDASSLKTRDRRVGFVFQHYALFRHMSVAENVAFGLKVRKGPDKPGKAEINDRVARLLDLVQLSGLAGRYPSQLSGGQRQRVALARALAVEPRLLLLDEPFGALDAQVRKDLRRWLRQLHDDMGLTSVFVTHDQEEALELADEVVVMSKGRIEQIGTPADIYDNPATPFVFQFLGNANRLDARVKDGIAQAAHWQVAAPGIADGPAQAFIRPHEIEVDPNGNDAVIRHQVVLGPTVRLDLQLPGGAHAEAVIDRESHARLGLEPGRQVGLGARRVVVFAVP</sequence>
<dbReference type="SUPFAM" id="SSF52540">
    <property type="entry name" value="P-loop containing nucleoside triphosphate hydrolases"/>
    <property type="match status" value="1"/>
</dbReference>
<dbReference type="GO" id="GO:0043190">
    <property type="term" value="C:ATP-binding cassette (ABC) transporter complex"/>
    <property type="evidence" value="ECO:0007669"/>
    <property type="project" value="InterPro"/>
</dbReference>
<dbReference type="SMART" id="SM00382">
    <property type="entry name" value="AAA"/>
    <property type="match status" value="1"/>
</dbReference>
<evidence type="ECO:0000259" key="6">
    <source>
        <dbReference type="PROSITE" id="PS50893"/>
    </source>
</evidence>
<organism evidence="7 8">
    <name type="scientific">Magnetospirillum gryphiswaldense (strain DSM 6361 / JCM 21280 / NBRC 15271 / MSR-1)</name>
    <dbReference type="NCBI Taxonomy" id="431944"/>
    <lineage>
        <taxon>Bacteria</taxon>
        <taxon>Pseudomonadati</taxon>
        <taxon>Pseudomonadota</taxon>
        <taxon>Alphaproteobacteria</taxon>
        <taxon>Rhodospirillales</taxon>
        <taxon>Rhodospirillaceae</taxon>
        <taxon>Magnetospirillum</taxon>
    </lineage>
</organism>
<dbReference type="InterPro" id="IPR027417">
    <property type="entry name" value="P-loop_NTPase"/>
</dbReference>
<evidence type="ECO:0000313" key="8">
    <source>
        <dbReference type="Proteomes" id="UP000018922"/>
    </source>
</evidence>
<dbReference type="InterPro" id="IPR041193">
    <property type="entry name" value="CysA_C"/>
</dbReference>